<dbReference type="InterPro" id="IPR036259">
    <property type="entry name" value="MFS_trans_sf"/>
</dbReference>
<evidence type="ECO:0000313" key="7">
    <source>
        <dbReference type="Proteomes" id="UP000069935"/>
    </source>
</evidence>
<feature type="transmembrane region" description="Helical" evidence="4">
    <location>
        <begin position="167"/>
        <end position="189"/>
    </location>
</feature>
<evidence type="ECO:0000256" key="4">
    <source>
        <dbReference type="SAM" id="Phobius"/>
    </source>
</evidence>
<proteinExistence type="predicted"/>
<evidence type="ECO:0000256" key="3">
    <source>
        <dbReference type="ARBA" id="ARBA00023136"/>
    </source>
</evidence>
<dbReference type="PROSITE" id="PS50850">
    <property type="entry name" value="MFS"/>
    <property type="match status" value="1"/>
</dbReference>
<feature type="transmembrane region" description="Helical" evidence="4">
    <location>
        <begin position="139"/>
        <end position="161"/>
    </location>
</feature>
<organism evidence="6 7">
    <name type="scientific">Azospirillum thiophilum</name>
    <dbReference type="NCBI Taxonomy" id="528244"/>
    <lineage>
        <taxon>Bacteria</taxon>
        <taxon>Pseudomonadati</taxon>
        <taxon>Pseudomonadota</taxon>
        <taxon>Alphaproteobacteria</taxon>
        <taxon>Rhodospirillales</taxon>
        <taxon>Azospirillaceae</taxon>
        <taxon>Azospirillum</taxon>
    </lineage>
</organism>
<accession>A0AAC8VXG9</accession>
<gene>
    <name evidence="6" type="ORF">AL072_08930</name>
</gene>
<evidence type="ECO:0000259" key="5">
    <source>
        <dbReference type="PROSITE" id="PS50850"/>
    </source>
</evidence>
<feature type="domain" description="Major facilitator superfamily (MFS) profile" evidence="5">
    <location>
        <begin position="12"/>
        <end position="384"/>
    </location>
</feature>
<feature type="transmembrane region" description="Helical" evidence="4">
    <location>
        <begin position="272"/>
        <end position="290"/>
    </location>
</feature>
<reference evidence="7" key="1">
    <citation type="submission" date="2015-08" db="EMBL/GenBank/DDBJ databases">
        <title>Complete Genome Sequence of Azospirillum thiophilum BV-S.</title>
        <authorList>
            <person name="Fomenkov A."/>
            <person name="Vincze T."/>
            <person name="Grabovich M."/>
            <person name="Dubinina G."/>
            <person name="Orlova M."/>
            <person name="Belousova E."/>
            <person name="Roberts R.J."/>
        </authorList>
    </citation>
    <scope>NUCLEOTIDE SEQUENCE [LARGE SCALE GENOMIC DNA]</scope>
    <source>
        <strain evidence="7">BV-S</strain>
    </source>
</reference>
<dbReference type="KEGG" id="ati:AL072_08930"/>
<evidence type="ECO:0000256" key="1">
    <source>
        <dbReference type="ARBA" id="ARBA00022692"/>
    </source>
</evidence>
<dbReference type="SUPFAM" id="SSF103473">
    <property type="entry name" value="MFS general substrate transporter"/>
    <property type="match status" value="1"/>
</dbReference>
<dbReference type="PANTHER" id="PTHR23521:SF3">
    <property type="entry name" value="MFS TRANSPORTER"/>
    <property type="match status" value="1"/>
</dbReference>
<feature type="transmembrane region" description="Helical" evidence="4">
    <location>
        <begin position="82"/>
        <end position="104"/>
    </location>
</feature>
<dbReference type="Gene3D" id="1.20.1250.20">
    <property type="entry name" value="MFS general substrate transporter like domains"/>
    <property type="match status" value="2"/>
</dbReference>
<dbReference type="InterPro" id="IPR011701">
    <property type="entry name" value="MFS"/>
</dbReference>
<dbReference type="AlphaFoldDB" id="A0AAC8VXG9"/>
<feature type="transmembrane region" description="Helical" evidence="4">
    <location>
        <begin position="332"/>
        <end position="355"/>
    </location>
</feature>
<feature type="transmembrane region" description="Helical" evidence="4">
    <location>
        <begin position="361"/>
        <end position="379"/>
    </location>
</feature>
<sequence>MTDSASPLPARGLLLSRAAVIATAMMFGLTYSLSAALIALDLSRRNLDDLTIGANAAMHALGVLMMAVLLPRIVARAGIRRLVVLALVGAAVLLMAFPATPVWLWFPLRILLGAASETLFVLSETWTNSLSTESTRARAMAVYTAALSVGFALGPLMLSLLGSATALPYFVGAGVALLAALFVASPAVTAPAFDRPSRESPLYFIRLAPVAIAAIVLNAAIETAGLSFLAIYAGNLGWSDSGATSLMSCMMIGAILLQLPIGWLGDKMDRRTLVTMLAAGAAAGALAWPFALASEIATYGLLFVWGGAFVGIYTIMLAIVGSRFQGADLVGIYAVMGLMWGVGALLGPVLAGLAMELSVHGLAFFAAAACLAFTASAVMSRKAAA</sequence>
<keyword evidence="3 4" id="KW-0472">Membrane</keyword>
<feature type="transmembrane region" description="Helical" evidence="4">
    <location>
        <begin position="52"/>
        <end position="70"/>
    </location>
</feature>
<keyword evidence="7" id="KW-1185">Reference proteome</keyword>
<dbReference type="Proteomes" id="UP000069935">
    <property type="component" value="Chromosome 1"/>
</dbReference>
<feature type="transmembrane region" description="Helical" evidence="4">
    <location>
        <begin position="210"/>
        <end position="233"/>
    </location>
</feature>
<evidence type="ECO:0000256" key="2">
    <source>
        <dbReference type="ARBA" id="ARBA00022989"/>
    </source>
</evidence>
<dbReference type="InterPro" id="IPR020846">
    <property type="entry name" value="MFS_dom"/>
</dbReference>
<protein>
    <submittedName>
        <fullName evidence="6">Transporter</fullName>
    </submittedName>
</protein>
<dbReference type="InterPro" id="IPR047200">
    <property type="entry name" value="MFS_YcaD-like"/>
</dbReference>
<dbReference type="CDD" id="cd17477">
    <property type="entry name" value="MFS_YcaD_like"/>
    <property type="match status" value="1"/>
</dbReference>
<dbReference type="Pfam" id="PF07690">
    <property type="entry name" value="MFS_1"/>
    <property type="match status" value="1"/>
</dbReference>
<feature type="transmembrane region" description="Helical" evidence="4">
    <location>
        <begin position="12"/>
        <end position="40"/>
    </location>
</feature>
<dbReference type="EMBL" id="CP012401">
    <property type="protein sequence ID" value="ALG71016.1"/>
    <property type="molecule type" value="Genomic_DNA"/>
</dbReference>
<feature type="transmembrane region" description="Helical" evidence="4">
    <location>
        <begin position="296"/>
        <end position="320"/>
    </location>
</feature>
<reference evidence="6 7" key="2">
    <citation type="journal article" date="2016" name="Genome Announc.">
        <title>Complete Genome Sequence of a Strain of Azospirillum thiophilum Isolated from a Sulfide Spring.</title>
        <authorList>
            <person name="Fomenkov A."/>
            <person name="Vincze T."/>
            <person name="Grabovich M."/>
            <person name="Anton B.P."/>
            <person name="Dubinina G."/>
            <person name="Orlova M."/>
            <person name="Belousova E."/>
            <person name="Roberts R.J."/>
        </authorList>
    </citation>
    <scope>NUCLEOTIDE SEQUENCE [LARGE SCALE GENOMIC DNA]</scope>
    <source>
        <strain evidence="6 7">BV-S</strain>
    </source>
</reference>
<keyword evidence="2 4" id="KW-1133">Transmembrane helix</keyword>
<feature type="transmembrane region" description="Helical" evidence="4">
    <location>
        <begin position="245"/>
        <end position="265"/>
    </location>
</feature>
<evidence type="ECO:0000313" key="6">
    <source>
        <dbReference type="EMBL" id="ALG71016.1"/>
    </source>
</evidence>
<name>A0AAC8VXG9_9PROT</name>
<dbReference type="GO" id="GO:0022857">
    <property type="term" value="F:transmembrane transporter activity"/>
    <property type="evidence" value="ECO:0007669"/>
    <property type="project" value="InterPro"/>
</dbReference>
<dbReference type="RefSeq" id="WP_045580627.1">
    <property type="nucleotide sequence ID" value="NZ_CP012401.1"/>
</dbReference>
<dbReference type="PANTHER" id="PTHR23521">
    <property type="entry name" value="TRANSPORTER MFS SUPERFAMILY"/>
    <property type="match status" value="1"/>
</dbReference>
<keyword evidence="1 4" id="KW-0812">Transmembrane</keyword>
<dbReference type="GO" id="GO:0005886">
    <property type="term" value="C:plasma membrane"/>
    <property type="evidence" value="ECO:0007669"/>
    <property type="project" value="TreeGrafter"/>
</dbReference>